<evidence type="ECO:0000313" key="1">
    <source>
        <dbReference type="EMBL" id="MBA9041763.1"/>
    </source>
</evidence>
<sequence>MFFFPTYKRWLSQDLRGDANFLCFQRKRNVTIVSTIKEIYFEEKFYEEIIGVTILKEENKELKKQLSEVHPSAQEQQKQDYLNTVKQFIDVSYHREKEGFEERKKIAKSIRDKELYEQFYPSEKFVYRDSYTSTPNDLQLYV</sequence>
<proteinExistence type="predicted"/>
<evidence type="ECO:0000313" key="2">
    <source>
        <dbReference type="Proteomes" id="UP000543174"/>
    </source>
</evidence>
<dbReference type="Proteomes" id="UP000543174">
    <property type="component" value="Unassembled WGS sequence"/>
</dbReference>
<dbReference type="EMBL" id="JACJHT010000006">
    <property type="protein sequence ID" value="MBA9041763.1"/>
    <property type="molecule type" value="Genomic_DNA"/>
</dbReference>
<name>A0A7W3RHQ3_PRIAR</name>
<protein>
    <submittedName>
        <fullName evidence="1">Chromosome segregation ATPase</fullName>
    </submittedName>
</protein>
<organism evidence="1 2">
    <name type="scientific">Priestia aryabhattai</name>
    <name type="common">Bacillus aryabhattai</name>
    <dbReference type="NCBI Taxonomy" id="412384"/>
    <lineage>
        <taxon>Bacteria</taxon>
        <taxon>Bacillati</taxon>
        <taxon>Bacillota</taxon>
        <taxon>Bacilli</taxon>
        <taxon>Bacillales</taxon>
        <taxon>Bacillaceae</taxon>
        <taxon>Priestia</taxon>
    </lineage>
</organism>
<dbReference type="RefSeq" id="WP_182527773.1">
    <property type="nucleotide sequence ID" value="NZ_JACJHT010000006.1"/>
</dbReference>
<dbReference type="AlphaFoldDB" id="A0A7W3RHQ3"/>
<accession>A0A7W3RHQ3</accession>
<keyword evidence="2" id="KW-1185">Reference proteome</keyword>
<reference evidence="1" key="1">
    <citation type="submission" date="2020-08" db="EMBL/GenBank/DDBJ databases">
        <title>Functional genomics of gut bacteria from endangered species of beetles.</title>
        <authorList>
            <person name="Carlos-Shanley C."/>
        </authorList>
    </citation>
    <scope>NUCLEOTIDE SEQUENCE [LARGE SCALE GENOMIC DNA]</scope>
    <source>
        <strain evidence="1">S00060</strain>
    </source>
</reference>
<gene>
    <name evidence="1" type="ORF">HNP21_004893</name>
</gene>
<comment type="caution">
    <text evidence="1">The sequence shown here is derived from an EMBL/GenBank/DDBJ whole genome shotgun (WGS) entry which is preliminary data.</text>
</comment>